<dbReference type="GO" id="GO:0006357">
    <property type="term" value="P:regulation of transcription by RNA polymerase II"/>
    <property type="evidence" value="ECO:0000318"/>
    <property type="project" value="GO_Central"/>
</dbReference>
<evidence type="ECO:0000256" key="4">
    <source>
        <dbReference type="ARBA" id="ARBA00023163"/>
    </source>
</evidence>
<dbReference type="PANTHER" id="PTHR21428:SF11">
    <property type="entry name" value="MEDIATOR OF RNA POLYMERASE II TRANSCRIPTION SUBUNIT 7"/>
    <property type="match status" value="1"/>
</dbReference>
<keyword evidence="6" id="KW-0010">Activator</keyword>
<dbReference type="SUPFAM" id="SSF140718">
    <property type="entry name" value="Mediator hinge subcomplex-like"/>
    <property type="match status" value="1"/>
</dbReference>
<protein>
    <recommendedName>
        <fullName evidence="6">Mediator of RNA polymerase II transcription subunit 7</fullName>
    </recommendedName>
</protein>
<evidence type="ECO:0000256" key="5">
    <source>
        <dbReference type="ARBA" id="ARBA00023242"/>
    </source>
</evidence>
<comment type="subcellular location">
    <subcellularLocation>
        <location evidence="1 6">Nucleus</location>
    </subcellularLocation>
</comment>
<keyword evidence="7" id="KW-0175">Coiled coil</keyword>
<name>A0A251VDR2_HELAN</name>
<keyword evidence="4 6" id="KW-0804">Transcription</keyword>
<evidence type="ECO:0000256" key="7">
    <source>
        <dbReference type="SAM" id="Coils"/>
    </source>
</evidence>
<dbReference type="Proteomes" id="UP000215914">
    <property type="component" value="Chromosome 3"/>
</dbReference>
<proteinExistence type="inferred from homology"/>
<keyword evidence="3 6" id="KW-0805">Transcription regulation</keyword>
<evidence type="ECO:0000256" key="6">
    <source>
        <dbReference type="RuleBase" id="RU364060"/>
    </source>
</evidence>
<keyword evidence="5 6" id="KW-0539">Nucleus</keyword>
<dbReference type="AlphaFoldDB" id="A0A251VDR2"/>
<dbReference type="Pfam" id="PF05983">
    <property type="entry name" value="Med7"/>
    <property type="match status" value="1"/>
</dbReference>
<evidence type="ECO:0000256" key="3">
    <source>
        <dbReference type="ARBA" id="ARBA00023015"/>
    </source>
</evidence>
<dbReference type="InterPro" id="IPR009244">
    <property type="entry name" value="Mediatior_Med7"/>
</dbReference>
<dbReference type="Gene3D" id="6.10.140.200">
    <property type="match status" value="1"/>
</dbReference>
<evidence type="ECO:0000313" key="9">
    <source>
        <dbReference type="Proteomes" id="UP000215914"/>
    </source>
</evidence>
<comment type="subunit">
    <text evidence="6">Component of the Mediator complex.</text>
</comment>
<dbReference type="EMBL" id="CM007892">
    <property type="protein sequence ID" value="OTG32791.1"/>
    <property type="molecule type" value="Genomic_DNA"/>
</dbReference>
<dbReference type="GO" id="GO:0070847">
    <property type="term" value="C:core mediator complex"/>
    <property type="evidence" value="ECO:0000318"/>
    <property type="project" value="GO_Central"/>
</dbReference>
<dbReference type="GO" id="GO:0016592">
    <property type="term" value="C:mediator complex"/>
    <property type="evidence" value="ECO:0000318"/>
    <property type="project" value="GO_Central"/>
</dbReference>
<feature type="coiled-coil region" evidence="7">
    <location>
        <begin position="266"/>
        <end position="293"/>
    </location>
</feature>
<dbReference type="GO" id="GO:0003712">
    <property type="term" value="F:transcription coregulator activity"/>
    <property type="evidence" value="ECO:0007669"/>
    <property type="project" value="InterPro"/>
</dbReference>
<comment type="function">
    <text evidence="6">Component of the Mediator complex, a coactivator involved in the regulated transcription of nearly all RNA polymerase II-dependent genes. Mediator functions as a bridge to convey information from gene-specific regulatory proteins to the basal RNA polymerase II transcription machinery.</text>
</comment>
<reference evidence="9" key="1">
    <citation type="journal article" date="2017" name="Nature">
        <title>The sunflower genome provides insights into oil metabolism, flowering and Asterid evolution.</title>
        <authorList>
            <person name="Badouin H."/>
            <person name="Gouzy J."/>
            <person name="Grassa C.J."/>
            <person name="Murat F."/>
            <person name="Staton S.E."/>
            <person name="Cottret L."/>
            <person name="Lelandais-Briere C."/>
            <person name="Owens G.L."/>
            <person name="Carrere S."/>
            <person name="Mayjonade B."/>
            <person name="Legrand L."/>
            <person name="Gill N."/>
            <person name="Kane N.C."/>
            <person name="Bowers J.E."/>
            <person name="Hubner S."/>
            <person name="Bellec A."/>
            <person name="Berard A."/>
            <person name="Berges H."/>
            <person name="Blanchet N."/>
            <person name="Boniface M.C."/>
            <person name="Brunel D."/>
            <person name="Catrice O."/>
            <person name="Chaidir N."/>
            <person name="Claudel C."/>
            <person name="Donnadieu C."/>
            <person name="Faraut T."/>
            <person name="Fievet G."/>
            <person name="Helmstetter N."/>
            <person name="King M."/>
            <person name="Knapp S.J."/>
            <person name="Lai Z."/>
            <person name="Le Paslier M.C."/>
            <person name="Lippi Y."/>
            <person name="Lorenzon L."/>
            <person name="Mandel J.R."/>
            <person name="Marage G."/>
            <person name="Marchand G."/>
            <person name="Marquand E."/>
            <person name="Bret-Mestries E."/>
            <person name="Morien E."/>
            <person name="Nambeesan S."/>
            <person name="Nguyen T."/>
            <person name="Pegot-Espagnet P."/>
            <person name="Pouilly N."/>
            <person name="Raftis F."/>
            <person name="Sallet E."/>
            <person name="Schiex T."/>
            <person name="Thomas J."/>
            <person name="Vandecasteele C."/>
            <person name="Vares D."/>
            <person name="Vear F."/>
            <person name="Vautrin S."/>
            <person name="Crespi M."/>
            <person name="Mangin B."/>
            <person name="Burke J.M."/>
            <person name="Salse J."/>
            <person name="Munos S."/>
            <person name="Vincourt P."/>
            <person name="Rieseberg L.H."/>
            <person name="Langlade N.B."/>
        </authorList>
    </citation>
    <scope>NUCLEOTIDE SEQUENCE [LARGE SCALE GENOMIC DNA]</scope>
    <source>
        <strain evidence="9">cv. SF193</strain>
    </source>
</reference>
<gene>
    <name evidence="8" type="ORF">HannXRQ_Chr03g0090511</name>
</gene>
<organism evidence="8 9">
    <name type="scientific">Helianthus annuus</name>
    <name type="common">Common sunflower</name>
    <dbReference type="NCBI Taxonomy" id="4232"/>
    <lineage>
        <taxon>Eukaryota</taxon>
        <taxon>Viridiplantae</taxon>
        <taxon>Streptophyta</taxon>
        <taxon>Embryophyta</taxon>
        <taxon>Tracheophyta</taxon>
        <taxon>Spermatophyta</taxon>
        <taxon>Magnoliopsida</taxon>
        <taxon>eudicotyledons</taxon>
        <taxon>Gunneridae</taxon>
        <taxon>Pentapetalae</taxon>
        <taxon>asterids</taxon>
        <taxon>campanulids</taxon>
        <taxon>Asterales</taxon>
        <taxon>Asteraceae</taxon>
        <taxon>Asteroideae</taxon>
        <taxon>Heliantheae alliance</taxon>
        <taxon>Heliantheae</taxon>
        <taxon>Helianthus</taxon>
    </lineage>
</organism>
<dbReference type="InterPro" id="IPR037212">
    <property type="entry name" value="Med7/Med21-like"/>
</dbReference>
<comment type="similarity">
    <text evidence="2 6">Belongs to the Mediator complex subunit 7 family.</text>
</comment>
<dbReference type="PANTHER" id="PTHR21428">
    <property type="entry name" value="MEDIATOR OF RNA POLYMERASE II TRANSCRIPTION SUBUNIT 7"/>
    <property type="match status" value="1"/>
</dbReference>
<accession>A0A251VDR2</accession>
<evidence type="ECO:0000313" key="8">
    <source>
        <dbReference type="EMBL" id="OTG32791.1"/>
    </source>
</evidence>
<dbReference type="STRING" id="4232.A0A251VDR2"/>
<keyword evidence="9" id="KW-1185">Reference proteome</keyword>
<dbReference type="InParanoid" id="A0A251VDR2"/>
<dbReference type="FunCoup" id="A0A251VDR2">
    <property type="interactions" value="4455"/>
</dbReference>
<evidence type="ECO:0000256" key="1">
    <source>
        <dbReference type="ARBA" id="ARBA00004123"/>
    </source>
</evidence>
<dbReference type="InterPro" id="IPR044888">
    <property type="entry name" value="Mediatior_Med7_sf"/>
</dbReference>
<sequence>MSITELILTKQYRHRYHIHPLGHIFVCCCTEYQIKSNRHCNNINRYRLKACYTNYNNHISLFLKILKYSKNPANAPPLCSNSPAAVSPATGDFCTVRIRTLALILSLFIIRRLLLYLLLQYLKSYCKWQRQPIHLHRHITGCTRITKETQPLLQNLLLLFKGPTCYMVPVTLNLTDDILPSLEDQGVRQLYPKGPNLDFKKELRSLNRELQLHILELADVLIARPSQYARRVEDISLIFKNLHHLLNSLRPHQARATLIHILELQIQRRKQAVDDIKRRREEAQRLIKEAVGTLEGQ</sequence>
<evidence type="ECO:0000256" key="2">
    <source>
        <dbReference type="ARBA" id="ARBA00009994"/>
    </source>
</evidence>